<dbReference type="Gene3D" id="2.10.60.10">
    <property type="entry name" value="CD59"/>
    <property type="match status" value="2"/>
</dbReference>
<name>A0AA88P3M5_9TELE</name>
<keyword evidence="6" id="KW-0472">Membrane</keyword>
<evidence type="ECO:0000256" key="4">
    <source>
        <dbReference type="ARBA" id="ARBA00022525"/>
    </source>
</evidence>
<evidence type="ECO:0000259" key="9">
    <source>
        <dbReference type="SMART" id="SM00134"/>
    </source>
</evidence>
<gene>
    <name evidence="10" type="ORF">Q8A67_022232</name>
</gene>
<dbReference type="PANTHER" id="PTHR20914:SF24">
    <property type="entry name" value="LYMPHOCYTE ANTIGEN 6 FAMILY MEMBER M2-RELATED"/>
    <property type="match status" value="1"/>
</dbReference>
<feature type="chain" id="PRO_5041723459" description="UPAR/Ly6 domain-containing protein" evidence="8">
    <location>
        <begin position="18"/>
        <end position="211"/>
    </location>
</feature>
<dbReference type="InterPro" id="IPR016054">
    <property type="entry name" value="LY6_UPA_recep-like"/>
</dbReference>
<feature type="signal peptide" evidence="8">
    <location>
        <begin position="1"/>
        <end position="17"/>
    </location>
</feature>
<proteinExistence type="predicted"/>
<dbReference type="InterPro" id="IPR050918">
    <property type="entry name" value="CNF-like_PLA2_Inhibitor"/>
</dbReference>
<feature type="domain" description="UPAR/Ly6" evidence="9">
    <location>
        <begin position="106"/>
        <end position="183"/>
    </location>
</feature>
<evidence type="ECO:0000313" key="11">
    <source>
        <dbReference type="Proteomes" id="UP001187343"/>
    </source>
</evidence>
<evidence type="ECO:0000256" key="2">
    <source>
        <dbReference type="ARBA" id="ARBA00004613"/>
    </source>
</evidence>
<evidence type="ECO:0000256" key="3">
    <source>
        <dbReference type="ARBA" id="ARBA00022475"/>
    </source>
</evidence>
<accession>A0AA88P3M5</accession>
<comment type="subcellular location">
    <subcellularLocation>
        <location evidence="1">Cell membrane</location>
    </subcellularLocation>
    <subcellularLocation>
        <location evidence="2">Secreted</location>
    </subcellularLocation>
</comment>
<keyword evidence="4" id="KW-0964">Secreted</keyword>
<dbReference type="GO" id="GO:0005576">
    <property type="term" value="C:extracellular region"/>
    <property type="evidence" value="ECO:0007669"/>
    <property type="project" value="UniProtKB-SubCell"/>
</dbReference>
<keyword evidence="3" id="KW-1003">Cell membrane</keyword>
<keyword evidence="7" id="KW-0325">Glycoprotein</keyword>
<organism evidence="10 11">
    <name type="scientific">Cirrhinus molitorella</name>
    <name type="common">mud carp</name>
    <dbReference type="NCBI Taxonomy" id="172907"/>
    <lineage>
        <taxon>Eukaryota</taxon>
        <taxon>Metazoa</taxon>
        <taxon>Chordata</taxon>
        <taxon>Craniata</taxon>
        <taxon>Vertebrata</taxon>
        <taxon>Euteleostomi</taxon>
        <taxon>Actinopterygii</taxon>
        <taxon>Neopterygii</taxon>
        <taxon>Teleostei</taxon>
        <taxon>Ostariophysi</taxon>
        <taxon>Cypriniformes</taxon>
        <taxon>Cyprinidae</taxon>
        <taxon>Labeoninae</taxon>
        <taxon>Labeonini</taxon>
        <taxon>Cirrhinus</taxon>
    </lineage>
</organism>
<evidence type="ECO:0000256" key="1">
    <source>
        <dbReference type="ARBA" id="ARBA00004236"/>
    </source>
</evidence>
<dbReference type="EMBL" id="JAUYZG010000022">
    <property type="protein sequence ID" value="KAK2872335.1"/>
    <property type="molecule type" value="Genomic_DNA"/>
</dbReference>
<comment type="caution">
    <text evidence="10">The sequence shown here is derived from an EMBL/GenBank/DDBJ whole genome shotgun (WGS) entry which is preliminary data.</text>
</comment>
<keyword evidence="11" id="KW-1185">Reference proteome</keyword>
<evidence type="ECO:0000256" key="5">
    <source>
        <dbReference type="ARBA" id="ARBA00022729"/>
    </source>
</evidence>
<evidence type="ECO:0000256" key="8">
    <source>
        <dbReference type="SAM" id="SignalP"/>
    </source>
</evidence>
<dbReference type="PANTHER" id="PTHR20914">
    <property type="entry name" value="LY6/PLAUR DOMAIN-CONTAINING PROTEIN 8"/>
    <property type="match status" value="1"/>
</dbReference>
<feature type="domain" description="UPAR/Ly6" evidence="9">
    <location>
        <begin position="20"/>
        <end position="103"/>
    </location>
</feature>
<sequence>MDLQVSVFHLFILFTAGYTLSCYDCPSVPGVSCTLTSQCSAGITNCLSTTVTVNGTTMKVQSCAQSACLTGSMNFGIGKSSSLCCSTDLCNSQGAPDSSGTPNGKSCYYCDGQSCSNTVSCSGSEDRCFIATVTGFQTQVLKGCISKSYCDATALVPSIGSASCCEGNLCNGAQSVTQTSTQSGAQNNTAENVNLSFLLLCCSLLSFILLH</sequence>
<dbReference type="InterPro" id="IPR035076">
    <property type="entry name" value="Toxin/TOLIP"/>
</dbReference>
<keyword evidence="5 8" id="KW-0732">Signal</keyword>
<dbReference type="SMART" id="SM00134">
    <property type="entry name" value="LU"/>
    <property type="match status" value="2"/>
</dbReference>
<evidence type="ECO:0000256" key="6">
    <source>
        <dbReference type="ARBA" id="ARBA00023136"/>
    </source>
</evidence>
<evidence type="ECO:0000313" key="10">
    <source>
        <dbReference type="EMBL" id="KAK2872335.1"/>
    </source>
</evidence>
<dbReference type="Pfam" id="PF00087">
    <property type="entry name" value="Toxin_TOLIP"/>
    <property type="match status" value="2"/>
</dbReference>
<dbReference type="Proteomes" id="UP001187343">
    <property type="component" value="Unassembled WGS sequence"/>
</dbReference>
<reference evidence="10" key="1">
    <citation type="submission" date="2023-08" db="EMBL/GenBank/DDBJ databases">
        <title>Chromosome-level Genome Assembly of mud carp (Cirrhinus molitorella).</title>
        <authorList>
            <person name="Liu H."/>
        </authorList>
    </citation>
    <scope>NUCLEOTIDE SEQUENCE</scope>
    <source>
        <strain evidence="10">Prfri</strain>
        <tissue evidence="10">Muscle</tissue>
    </source>
</reference>
<dbReference type="SUPFAM" id="SSF57302">
    <property type="entry name" value="Snake toxin-like"/>
    <property type="match status" value="2"/>
</dbReference>
<dbReference type="InterPro" id="IPR045860">
    <property type="entry name" value="Snake_toxin-like_sf"/>
</dbReference>
<protein>
    <recommendedName>
        <fullName evidence="9">UPAR/Ly6 domain-containing protein</fullName>
    </recommendedName>
</protein>
<dbReference type="GO" id="GO:0005886">
    <property type="term" value="C:plasma membrane"/>
    <property type="evidence" value="ECO:0007669"/>
    <property type="project" value="UniProtKB-SubCell"/>
</dbReference>
<dbReference type="AlphaFoldDB" id="A0AA88P3M5"/>
<evidence type="ECO:0000256" key="7">
    <source>
        <dbReference type="ARBA" id="ARBA00023180"/>
    </source>
</evidence>